<evidence type="ECO:0000313" key="2">
    <source>
        <dbReference type="Proteomes" id="UP000502345"/>
    </source>
</evidence>
<reference evidence="1 2" key="1">
    <citation type="submission" date="2020-03" db="EMBL/GenBank/DDBJ databases">
        <title>Screen low temperature-resistant strains for efficient degradation of petroleum hydrocarbons under the low temperature.</title>
        <authorList>
            <person name="Wang Y."/>
            <person name="Chen J."/>
        </authorList>
    </citation>
    <scope>NUCLEOTIDE SEQUENCE [LARGE SCALE GENOMIC DNA]</scope>
    <source>
        <strain evidence="1 2">KB1</strain>
    </source>
</reference>
<sequence length="105" mass="11298">MVVILLAVLAADYETADTAVSEECLVYSEVSEILLDRLAFVGVEWLARLDGIESRGGVSWVAGEGIWRQTGGQLITHSTTVRRSGGSAPLVTRTRSVGGMVRTFE</sequence>
<dbReference type="EMBL" id="CP050124">
    <property type="protein sequence ID" value="QIP39338.1"/>
    <property type="molecule type" value="Genomic_DNA"/>
</dbReference>
<name>A0A6G9CR25_RHOER</name>
<gene>
    <name evidence="1" type="ORF">G9444_2094</name>
</gene>
<dbReference type="AlphaFoldDB" id="A0A6G9CR25"/>
<proteinExistence type="predicted"/>
<dbReference type="Proteomes" id="UP000502345">
    <property type="component" value="Chromosome"/>
</dbReference>
<organism evidence="1 2">
    <name type="scientific">Rhodococcus erythropolis</name>
    <name type="common">Arthrobacter picolinophilus</name>
    <dbReference type="NCBI Taxonomy" id="1833"/>
    <lineage>
        <taxon>Bacteria</taxon>
        <taxon>Bacillati</taxon>
        <taxon>Actinomycetota</taxon>
        <taxon>Actinomycetes</taxon>
        <taxon>Mycobacteriales</taxon>
        <taxon>Nocardiaceae</taxon>
        <taxon>Rhodococcus</taxon>
        <taxon>Rhodococcus erythropolis group</taxon>
    </lineage>
</organism>
<protein>
    <submittedName>
        <fullName evidence="1">Uncharacterized protein</fullName>
    </submittedName>
</protein>
<accession>A0A6G9CR25</accession>
<evidence type="ECO:0000313" key="1">
    <source>
        <dbReference type="EMBL" id="QIP39338.1"/>
    </source>
</evidence>